<dbReference type="EMBL" id="UATM01000032">
    <property type="protein sequence ID" value="SPY47936.1"/>
    <property type="molecule type" value="Genomic_DNA"/>
</dbReference>
<dbReference type="Pfam" id="PF03413">
    <property type="entry name" value="PepSY"/>
    <property type="match status" value="1"/>
</dbReference>
<feature type="compositionally biased region" description="Low complexity" evidence="1">
    <location>
        <begin position="44"/>
        <end position="55"/>
    </location>
</feature>
<protein>
    <recommendedName>
        <fullName evidence="3">PepSY domain-containing protein</fullName>
    </recommendedName>
</protein>
<keyword evidence="2" id="KW-0732">Signal</keyword>
<sequence>MNKKILMTTLGLGLALTLTACGPKNQAMDLANSNAKNTKVEESANANKTNANKNATDNKADAQTKEETAVNKGAVANLDPGIAFDGFKKLHADAKIESFQLDIENGKAYYKVNGYDAENEYEVTVDAVTGDIVKDEFEAENTSAKTADLQLEMIEAVDKYMAEALKDAGQGYEAGEYEVEFDNGKYEVSVEVVNGNKDITYTYDYETGKLIEKDM</sequence>
<evidence type="ECO:0000313" key="4">
    <source>
        <dbReference type="EMBL" id="SPY47936.1"/>
    </source>
</evidence>
<proteinExistence type="predicted"/>
<gene>
    <name evidence="4" type="ORF">NCTC13076_01216</name>
</gene>
<accession>A0A2X1ZX02</accession>
<dbReference type="AlphaFoldDB" id="A0A2X1ZX02"/>
<evidence type="ECO:0000259" key="3">
    <source>
        <dbReference type="Pfam" id="PF03413"/>
    </source>
</evidence>
<evidence type="ECO:0000256" key="2">
    <source>
        <dbReference type="SAM" id="SignalP"/>
    </source>
</evidence>
<dbReference type="PROSITE" id="PS51257">
    <property type="entry name" value="PROKAR_LIPOPROTEIN"/>
    <property type="match status" value="1"/>
</dbReference>
<feature type="chain" id="PRO_5038545276" description="PepSY domain-containing protein" evidence="2">
    <location>
        <begin position="21"/>
        <end position="215"/>
    </location>
</feature>
<feature type="region of interest" description="Disordered" evidence="1">
    <location>
        <begin position="35"/>
        <end position="67"/>
    </location>
</feature>
<dbReference type="InterPro" id="IPR025711">
    <property type="entry name" value="PepSY"/>
</dbReference>
<dbReference type="Proteomes" id="UP000250070">
    <property type="component" value="Unassembled WGS sequence"/>
</dbReference>
<dbReference type="RefSeq" id="WP_112889890.1">
    <property type="nucleotide sequence ID" value="NZ_CP068103.1"/>
</dbReference>
<organism evidence="4 5">
    <name type="scientific">Peptoniphilus harei</name>
    <dbReference type="NCBI Taxonomy" id="54005"/>
    <lineage>
        <taxon>Bacteria</taxon>
        <taxon>Bacillati</taxon>
        <taxon>Bacillota</taxon>
        <taxon>Tissierellia</taxon>
        <taxon>Tissierellales</taxon>
        <taxon>Peptoniphilaceae</taxon>
        <taxon>Peptoniphilus</taxon>
    </lineage>
</organism>
<feature type="domain" description="PepSY" evidence="3">
    <location>
        <begin position="91"/>
        <end position="136"/>
    </location>
</feature>
<dbReference type="OrthoDB" id="1699088at2"/>
<reference evidence="4 5" key="1">
    <citation type="submission" date="2018-06" db="EMBL/GenBank/DDBJ databases">
        <authorList>
            <consortium name="Pathogen Informatics"/>
            <person name="Doyle S."/>
        </authorList>
    </citation>
    <scope>NUCLEOTIDE SEQUENCE [LARGE SCALE GENOMIC DNA]</scope>
    <source>
        <strain evidence="4 5">NCTC13076</strain>
    </source>
</reference>
<evidence type="ECO:0000256" key="1">
    <source>
        <dbReference type="SAM" id="MobiDB-lite"/>
    </source>
</evidence>
<feature type="compositionally biased region" description="Basic and acidic residues" evidence="1">
    <location>
        <begin position="56"/>
        <end position="67"/>
    </location>
</feature>
<evidence type="ECO:0000313" key="5">
    <source>
        <dbReference type="Proteomes" id="UP000250070"/>
    </source>
</evidence>
<feature type="signal peptide" evidence="2">
    <location>
        <begin position="1"/>
        <end position="20"/>
    </location>
</feature>
<dbReference type="GeneID" id="83862698"/>
<dbReference type="Gene3D" id="3.10.450.40">
    <property type="match status" value="2"/>
</dbReference>
<name>A0A2X1ZX02_9FIRM</name>